<reference evidence="1 2" key="1">
    <citation type="journal article" date="2007" name="Genome Res.">
        <title>Genome characteristics of facultatively symbiotic Frankia sp. strains reflect host range and host plant biogeography.</title>
        <authorList>
            <person name="Normand P."/>
            <person name="Lapierre P."/>
            <person name="Tisa L.S."/>
            <person name="Gogarten J.P."/>
            <person name="Alloisio N."/>
            <person name="Bagnarol E."/>
            <person name="Bassi C.A."/>
            <person name="Berry A.M."/>
            <person name="Bickhart D.M."/>
            <person name="Choisne N."/>
            <person name="Couloux A."/>
            <person name="Cournoyer B."/>
            <person name="Cruveiller S."/>
            <person name="Daubin V."/>
            <person name="Demange N."/>
            <person name="Francino M.P."/>
            <person name="Goltsman E."/>
            <person name="Huang Y."/>
            <person name="Kopp O.R."/>
            <person name="Labarre L."/>
            <person name="Lapidus A."/>
            <person name="Lavire C."/>
            <person name="Marechal J."/>
            <person name="Martinez M."/>
            <person name="Mastronunzio J.E."/>
            <person name="Mullin B.C."/>
            <person name="Niemann J."/>
            <person name="Pujic P."/>
            <person name="Rawnsley T."/>
            <person name="Rouy Z."/>
            <person name="Schenowitz C."/>
            <person name="Sellstedt A."/>
            <person name="Tavares F."/>
            <person name="Tomkins J.P."/>
            <person name="Vallenet D."/>
            <person name="Valverde C."/>
            <person name="Wall L.G."/>
            <person name="Wang Y."/>
            <person name="Medigue C."/>
            <person name="Benson D.R."/>
        </authorList>
    </citation>
    <scope>NUCLEOTIDE SEQUENCE [LARGE SCALE GENOMIC DNA]</scope>
    <source>
        <strain evidence="2">DSM 45986 / CECT 9034 / ACN14a</strain>
    </source>
</reference>
<keyword evidence="2" id="KW-1185">Reference proteome</keyword>
<proteinExistence type="predicted"/>
<accession>Q0RS96</accession>
<evidence type="ECO:0008006" key="3">
    <source>
        <dbReference type="Google" id="ProtNLM"/>
    </source>
</evidence>
<dbReference type="InterPro" id="IPR016888">
    <property type="entry name" value="UCP028498"/>
</dbReference>
<dbReference type="AlphaFoldDB" id="Q0RS96"/>
<dbReference type="EMBL" id="CT573213">
    <property type="protein sequence ID" value="CAJ59568.1"/>
    <property type="molecule type" value="Genomic_DNA"/>
</dbReference>
<evidence type="ECO:0000313" key="2">
    <source>
        <dbReference type="Proteomes" id="UP000000657"/>
    </source>
</evidence>
<dbReference type="HOGENOM" id="CLU_133265_1_0_11"/>
<organism evidence="1 2">
    <name type="scientific">Frankia alni (strain DSM 45986 / CECT 9034 / ACN14a)</name>
    <dbReference type="NCBI Taxonomy" id="326424"/>
    <lineage>
        <taxon>Bacteria</taxon>
        <taxon>Bacillati</taxon>
        <taxon>Actinomycetota</taxon>
        <taxon>Actinomycetes</taxon>
        <taxon>Frankiales</taxon>
        <taxon>Frankiaceae</taxon>
        <taxon>Frankia</taxon>
    </lineage>
</organism>
<sequence>MAGQGHDRGMNELTWSADALERIDTARELEIAVRRADGALRHPLPIWVVRVGDQVYVRTWYRRDTGWFGRALASRRARIHVPGLDADVTVQDVGEGTAQLRADIDAAYRTKYGDAGAESMVTASAAITTLRLGPA</sequence>
<dbReference type="STRING" id="326424.FRAAL0902"/>
<name>Q0RS96_FRAAA</name>
<protein>
    <recommendedName>
        <fullName evidence="3">DUF2255 family protein</fullName>
    </recommendedName>
</protein>
<dbReference type="KEGG" id="fal:FRAAL0902"/>
<evidence type="ECO:0000313" key="1">
    <source>
        <dbReference type="EMBL" id="CAJ59568.1"/>
    </source>
</evidence>
<dbReference type="Pfam" id="PF10012">
    <property type="entry name" value="DUF2255"/>
    <property type="match status" value="1"/>
</dbReference>
<dbReference type="Proteomes" id="UP000000657">
    <property type="component" value="Chromosome"/>
</dbReference>
<gene>
    <name evidence="1" type="ordered locus">FRAAL0902</name>
</gene>
<dbReference type="eggNOG" id="COG4334">
    <property type="taxonomic scope" value="Bacteria"/>
</dbReference>